<organism evidence="2 3">
    <name type="scientific">Necator americanus</name>
    <name type="common">Human hookworm</name>
    <dbReference type="NCBI Taxonomy" id="51031"/>
    <lineage>
        <taxon>Eukaryota</taxon>
        <taxon>Metazoa</taxon>
        <taxon>Ecdysozoa</taxon>
        <taxon>Nematoda</taxon>
        <taxon>Chromadorea</taxon>
        <taxon>Rhabditida</taxon>
        <taxon>Rhabditina</taxon>
        <taxon>Rhabditomorpha</taxon>
        <taxon>Strongyloidea</taxon>
        <taxon>Ancylostomatidae</taxon>
        <taxon>Bunostominae</taxon>
        <taxon>Necator</taxon>
    </lineage>
</organism>
<dbReference type="Proteomes" id="UP001303046">
    <property type="component" value="Unassembled WGS sequence"/>
</dbReference>
<feature type="region of interest" description="Disordered" evidence="1">
    <location>
        <begin position="48"/>
        <end position="122"/>
    </location>
</feature>
<evidence type="ECO:0000313" key="2">
    <source>
        <dbReference type="EMBL" id="KAK6751534.1"/>
    </source>
</evidence>
<evidence type="ECO:0000256" key="1">
    <source>
        <dbReference type="SAM" id="MobiDB-lite"/>
    </source>
</evidence>
<feature type="compositionally biased region" description="Low complexity" evidence="1">
    <location>
        <begin position="69"/>
        <end position="94"/>
    </location>
</feature>
<evidence type="ECO:0000313" key="3">
    <source>
        <dbReference type="Proteomes" id="UP001303046"/>
    </source>
</evidence>
<comment type="caution">
    <text evidence="2">The sequence shown here is derived from an EMBL/GenBank/DDBJ whole genome shotgun (WGS) entry which is preliminary data.</text>
</comment>
<reference evidence="2 3" key="1">
    <citation type="submission" date="2023-08" db="EMBL/GenBank/DDBJ databases">
        <title>A Necator americanus chromosomal reference genome.</title>
        <authorList>
            <person name="Ilik V."/>
            <person name="Petrzelkova K.J."/>
            <person name="Pardy F."/>
            <person name="Fuh T."/>
            <person name="Niatou-Singa F.S."/>
            <person name="Gouil Q."/>
            <person name="Baker L."/>
            <person name="Ritchie M.E."/>
            <person name="Jex A.R."/>
            <person name="Gazzola D."/>
            <person name="Li H."/>
            <person name="Toshio Fujiwara R."/>
            <person name="Zhan B."/>
            <person name="Aroian R.V."/>
            <person name="Pafco B."/>
            <person name="Schwarz E.M."/>
        </authorList>
    </citation>
    <scope>NUCLEOTIDE SEQUENCE [LARGE SCALE GENOMIC DNA]</scope>
    <source>
        <strain evidence="2 3">Aroian</strain>
        <tissue evidence="2">Whole animal</tissue>
    </source>
</reference>
<keyword evidence="3" id="KW-1185">Reference proteome</keyword>
<protein>
    <submittedName>
        <fullName evidence="2">Uncharacterized protein</fullName>
    </submittedName>
</protein>
<accession>A0ABR1DM45</accession>
<gene>
    <name evidence="2" type="primary">Necator_chrIV.g16421</name>
    <name evidence="2" type="ORF">RB195_003124</name>
</gene>
<dbReference type="EMBL" id="JAVFWL010000004">
    <property type="protein sequence ID" value="KAK6751534.1"/>
    <property type="molecule type" value="Genomic_DNA"/>
</dbReference>
<feature type="compositionally biased region" description="Polar residues" evidence="1">
    <location>
        <begin position="48"/>
        <end position="68"/>
    </location>
</feature>
<name>A0ABR1DM45_NECAM</name>
<proteinExistence type="predicted"/>
<sequence>MRSSRTAMHALQRTPALTTINVGEVNHETGKGANYEVPAKITPIQVKPSSFYNQGPQPIQPYLPQSRTNSGYQQLSGGYQQPSGGYQQPNGGYQHPSGGYLQPHQSFQPPPPSLLQPQPFSIPQAPVYQPQPPYQVSPVQSTPQQGCCGGQLFSQQVEEDAVSVRQLAFRRAPAPHNLVAVVTAAWRGHPLVVLSLWLHYVVIKWFSHAVNHSNDNAAIRRIRLVAQIHSKAVAVTGVKCPDCADDALNGRLVDYLVFAGQKYARLLQQFT</sequence>